<accession>A0A9I9DIU7</accession>
<feature type="compositionally biased region" description="Polar residues" evidence="1">
    <location>
        <begin position="12"/>
        <end position="22"/>
    </location>
</feature>
<sequence length="55" mass="6232">MAFHHKRRSRTTRLVSKLQSPQHCPPRTTGAPLTSITDFRAADPLRTVDPTLLHN</sequence>
<proteinExistence type="predicted"/>
<dbReference type="AlphaFoldDB" id="A0A9I9DIU7"/>
<reference evidence="2" key="1">
    <citation type="submission" date="2023-03" db="UniProtKB">
        <authorList>
            <consortium name="EnsemblPlants"/>
        </authorList>
    </citation>
    <scope>IDENTIFICATION</scope>
</reference>
<name>A0A9I9DIU7_CUCME</name>
<dbReference type="EnsemblPlants" id="MELO3C018926.2.1">
    <property type="protein sequence ID" value="MELO3C018926.2.1"/>
    <property type="gene ID" value="MELO3C018926.2"/>
</dbReference>
<protein>
    <submittedName>
        <fullName evidence="2">Uncharacterized protein</fullName>
    </submittedName>
</protein>
<feature type="compositionally biased region" description="Basic residues" evidence="1">
    <location>
        <begin position="1"/>
        <end position="11"/>
    </location>
</feature>
<feature type="region of interest" description="Disordered" evidence="1">
    <location>
        <begin position="1"/>
        <end position="55"/>
    </location>
</feature>
<organism evidence="2">
    <name type="scientific">Cucumis melo</name>
    <name type="common">Muskmelon</name>
    <dbReference type="NCBI Taxonomy" id="3656"/>
    <lineage>
        <taxon>Eukaryota</taxon>
        <taxon>Viridiplantae</taxon>
        <taxon>Streptophyta</taxon>
        <taxon>Embryophyta</taxon>
        <taxon>Tracheophyta</taxon>
        <taxon>Spermatophyta</taxon>
        <taxon>Magnoliopsida</taxon>
        <taxon>eudicotyledons</taxon>
        <taxon>Gunneridae</taxon>
        <taxon>Pentapetalae</taxon>
        <taxon>rosids</taxon>
        <taxon>fabids</taxon>
        <taxon>Cucurbitales</taxon>
        <taxon>Cucurbitaceae</taxon>
        <taxon>Benincaseae</taxon>
        <taxon>Cucumis</taxon>
    </lineage>
</organism>
<evidence type="ECO:0000313" key="2">
    <source>
        <dbReference type="EnsemblPlants" id="MELO3C018926.2.1"/>
    </source>
</evidence>
<evidence type="ECO:0000256" key="1">
    <source>
        <dbReference type="SAM" id="MobiDB-lite"/>
    </source>
</evidence>
<dbReference type="Gramene" id="MELO3C018926.2.1">
    <property type="protein sequence ID" value="MELO3C018926.2.1"/>
    <property type="gene ID" value="MELO3C018926.2"/>
</dbReference>